<protein>
    <submittedName>
        <fullName evidence="1">Uncharacterized protein</fullName>
    </submittedName>
</protein>
<proteinExistence type="predicted"/>
<dbReference type="InterPro" id="IPR005534">
    <property type="entry name" value="Curli_assmbl/transp-comp_CsgG"/>
</dbReference>
<evidence type="ECO:0000313" key="1">
    <source>
        <dbReference type="EMBL" id="AWB66619.1"/>
    </source>
</evidence>
<dbReference type="Proteomes" id="UP000244441">
    <property type="component" value="Chromosome"/>
</dbReference>
<name>A0A2S0VQZ7_9ALTE</name>
<evidence type="ECO:0000313" key="2">
    <source>
        <dbReference type="Proteomes" id="UP000244441"/>
    </source>
</evidence>
<accession>A0A2S0VQZ7</accession>
<dbReference type="OrthoDB" id="9803653at2"/>
<reference evidence="1 2" key="1">
    <citation type="submission" date="2018-01" db="EMBL/GenBank/DDBJ databases">
        <title>Genome sequence of a Cantenovulum-like bacteria.</title>
        <authorList>
            <person name="Tan W.R."/>
            <person name="Lau N.-S."/>
            <person name="Go F."/>
            <person name="Amirul A.-A.A."/>
        </authorList>
    </citation>
    <scope>NUCLEOTIDE SEQUENCE [LARGE SCALE GENOMIC DNA]</scope>
    <source>
        <strain evidence="1 2">CCB-QB4</strain>
    </source>
</reference>
<dbReference type="Gene3D" id="3.40.50.10610">
    <property type="entry name" value="ABC-type transport auxiliary lipoprotein component"/>
    <property type="match status" value="1"/>
</dbReference>
<sequence>MLFRQLLCKLAISVSVSLSLLLFILPTKAEQQARLAIWPIDSTVYGQEMDLDTKQMIEQLVPDLLTASLSQLPITIVERQKLLEILNEQKLSSSQLADESTRIRLGKLLGAQYMLFGTYLKIGPQAQMELRIVNTETTEIVATASAEQGHNDLLTTTETISQQLSLSFKKCCLAK</sequence>
<organism evidence="1 2">
    <name type="scientific">Saccharobesus litoralis</name>
    <dbReference type="NCBI Taxonomy" id="2172099"/>
    <lineage>
        <taxon>Bacteria</taxon>
        <taxon>Pseudomonadati</taxon>
        <taxon>Pseudomonadota</taxon>
        <taxon>Gammaproteobacteria</taxon>
        <taxon>Alteromonadales</taxon>
        <taxon>Alteromonadaceae</taxon>
        <taxon>Saccharobesus</taxon>
    </lineage>
</organism>
<dbReference type="KEGG" id="cate:C2869_09330"/>
<dbReference type="GO" id="GO:0030288">
    <property type="term" value="C:outer membrane-bounded periplasmic space"/>
    <property type="evidence" value="ECO:0007669"/>
    <property type="project" value="InterPro"/>
</dbReference>
<dbReference type="EMBL" id="CP026604">
    <property type="protein sequence ID" value="AWB66619.1"/>
    <property type="molecule type" value="Genomic_DNA"/>
</dbReference>
<dbReference type="RefSeq" id="WP_108602680.1">
    <property type="nucleotide sequence ID" value="NZ_CP026604.1"/>
</dbReference>
<dbReference type="Pfam" id="PF03783">
    <property type="entry name" value="CsgG"/>
    <property type="match status" value="1"/>
</dbReference>
<gene>
    <name evidence="1" type="ORF">C2869_09330</name>
</gene>
<keyword evidence="2" id="KW-1185">Reference proteome</keyword>
<dbReference type="AlphaFoldDB" id="A0A2S0VQZ7"/>